<dbReference type="EMBL" id="RXIC02000019">
    <property type="protein sequence ID" value="KAB1225995.1"/>
    <property type="molecule type" value="Genomic_DNA"/>
</dbReference>
<gene>
    <name evidence="1" type="ORF">CJ030_MR1G018414</name>
    <name evidence="2" type="ORF">CJ030_MR1G018420</name>
</gene>
<evidence type="ECO:0008006" key="4">
    <source>
        <dbReference type="Google" id="ProtNLM"/>
    </source>
</evidence>
<accession>A0A6A1WL20</accession>
<dbReference type="Gene3D" id="3.80.10.10">
    <property type="entry name" value="Ribonuclease Inhibitor"/>
    <property type="match status" value="1"/>
</dbReference>
<evidence type="ECO:0000313" key="2">
    <source>
        <dbReference type="EMBL" id="KAB1226001.1"/>
    </source>
</evidence>
<sequence>MVRFVQLKHLVLDDCKQLLQIPELPSNIAVISATGCTSLKRLSQLSKILWQFNESGLQALEKVDVTGCHKLECFVPKTSMFQGYKVLSLRNANYHYFQCCAFVAVFLGSTKPDSLLPCKENSGVFEIDIGALRNSNKIIRGIVLYLVFGPTYGKCYVDVDDDDCKGGIQVHDSRGRNFEVYGVLSTTDSMRSDHVLLLYISAIDIERYHMEHIQVLSNDSDLLVIKYCGFYPVYMNDEEEATKDKSEMLCEGVNSNMESHSERKRKYSSTFDTQISSLEDGIDDAREVLDSKV</sequence>
<evidence type="ECO:0000313" key="3">
    <source>
        <dbReference type="Proteomes" id="UP000516437"/>
    </source>
</evidence>
<dbReference type="OrthoDB" id="1752416at2759"/>
<evidence type="ECO:0000313" key="1">
    <source>
        <dbReference type="EMBL" id="KAB1225995.1"/>
    </source>
</evidence>
<reference evidence="1" key="3">
    <citation type="submission" date="2019-09" db="EMBL/GenBank/DDBJ databases">
        <authorList>
            <person name="Gao Z."/>
        </authorList>
    </citation>
    <scope>NUCLEOTIDE SEQUENCE</scope>
    <source>
        <tissue evidence="1">Leaves</tissue>
    </source>
</reference>
<proteinExistence type="predicted"/>
<protein>
    <recommendedName>
        <fullName evidence="4">TMV resistance protein N</fullName>
    </recommendedName>
</protein>
<dbReference type="Proteomes" id="UP000516437">
    <property type="component" value="Chromosome 1"/>
</dbReference>
<comment type="caution">
    <text evidence="1">The sequence shown here is derived from an EMBL/GenBank/DDBJ whole genome shotgun (WGS) entry which is preliminary data.</text>
</comment>
<dbReference type="AlphaFoldDB" id="A0A6A1WL20"/>
<name>A0A6A1WL20_9ROSI</name>
<dbReference type="EMBL" id="RXIC02000019">
    <property type="protein sequence ID" value="KAB1226001.1"/>
    <property type="molecule type" value="Genomic_DNA"/>
</dbReference>
<keyword evidence="3" id="KW-1185">Reference proteome</keyword>
<dbReference type="InterPro" id="IPR032675">
    <property type="entry name" value="LRR_dom_sf"/>
</dbReference>
<reference evidence="1 3" key="2">
    <citation type="journal article" date="2019" name="Plant Biotechnol. J.">
        <title>The red bayberry genome and genetic basis of sex determination.</title>
        <authorList>
            <person name="Jia H.M."/>
            <person name="Jia H.J."/>
            <person name="Cai Q.L."/>
            <person name="Wang Y."/>
            <person name="Zhao H.B."/>
            <person name="Yang W.F."/>
            <person name="Wang G.Y."/>
            <person name="Li Y.H."/>
            <person name="Zhan D.L."/>
            <person name="Shen Y.T."/>
            <person name="Niu Q.F."/>
            <person name="Chang L."/>
            <person name="Qiu J."/>
            <person name="Zhao L."/>
            <person name="Xie H.B."/>
            <person name="Fu W.Y."/>
            <person name="Jin J."/>
            <person name="Li X.W."/>
            <person name="Jiao Y."/>
            <person name="Zhou C.C."/>
            <person name="Tu T."/>
            <person name="Chai C.Y."/>
            <person name="Gao J.L."/>
            <person name="Fan L.J."/>
            <person name="van de Weg E."/>
            <person name="Wang J.Y."/>
            <person name="Gao Z.S."/>
        </authorList>
    </citation>
    <scope>NUCLEOTIDE SEQUENCE [LARGE SCALE GENOMIC DNA]</scope>
    <source>
        <tissue evidence="1">Leaves</tissue>
    </source>
</reference>
<organism evidence="1 3">
    <name type="scientific">Morella rubra</name>
    <name type="common">Chinese bayberry</name>
    <dbReference type="NCBI Taxonomy" id="262757"/>
    <lineage>
        <taxon>Eukaryota</taxon>
        <taxon>Viridiplantae</taxon>
        <taxon>Streptophyta</taxon>
        <taxon>Embryophyta</taxon>
        <taxon>Tracheophyta</taxon>
        <taxon>Spermatophyta</taxon>
        <taxon>Magnoliopsida</taxon>
        <taxon>eudicotyledons</taxon>
        <taxon>Gunneridae</taxon>
        <taxon>Pentapetalae</taxon>
        <taxon>rosids</taxon>
        <taxon>fabids</taxon>
        <taxon>Fagales</taxon>
        <taxon>Myricaceae</taxon>
        <taxon>Morella</taxon>
    </lineage>
</organism>
<reference evidence="1" key="1">
    <citation type="submission" date="2018-07" db="EMBL/GenBank/DDBJ databases">
        <authorList>
            <person name="Gao Z.-S."/>
            <person name="Jia H.-M."/>
            <person name="Jia H.-J."/>
            <person name="Cai Q.-L."/>
            <person name="Wang Y."/>
            <person name="Zhao H.-B."/>
        </authorList>
    </citation>
    <scope>NUCLEOTIDE SEQUENCE</scope>
    <source>
        <tissue evidence="1">Leaves</tissue>
    </source>
</reference>